<evidence type="ECO:0000313" key="3">
    <source>
        <dbReference type="EMBL" id="JAD13735.1"/>
    </source>
</evidence>
<dbReference type="AlphaFoldDB" id="A0A0A1XS48"/>
<sequence length="304" mass="33114">RSSNLELGHRKKELHTHTHTLPHFKMFKPIVGLLLLVTLCAAEAPTRFRTAARRPVGARVRFLARQEAAPAPAPAPTGYPAAGVTPEIPFDLPTSTAQPDLTYLPPDNTYGPPSPPQPDATYGLPAPHSTYGPPTEAPVTPDAVYGPPDNTYLPPEESVTERDVDLAVDVPAEEEEEEATVEEQQPSEPEPEVSDEPKEEAEAPVENKEEEEELFVAVAEDGSVIAVSNSFDAQDQAAAEQPARLVFQRFPQGRRRAPASAPVPARLIKARRVAPAKLQLLQRVQPQPKPQPQGFSFASQYTAW</sequence>
<accession>A0A0A1XS48</accession>
<dbReference type="Pfam" id="PF16042">
    <property type="entry name" value="DUF4794"/>
    <property type="match status" value="1"/>
</dbReference>
<organism evidence="3">
    <name type="scientific">Zeugodacus cucurbitae</name>
    <name type="common">Melon fruit fly</name>
    <name type="synonym">Bactrocera cucurbitae</name>
    <dbReference type="NCBI Taxonomy" id="28588"/>
    <lineage>
        <taxon>Eukaryota</taxon>
        <taxon>Metazoa</taxon>
        <taxon>Ecdysozoa</taxon>
        <taxon>Arthropoda</taxon>
        <taxon>Hexapoda</taxon>
        <taxon>Insecta</taxon>
        <taxon>Pterygota</taxon>
        <taxon>Neoptera</taxon>
        <taxon>Endopterygota</taxon>
        <taxon>Diptera</taxon>
        <taxon>Brachycera</taxon>
        <taxon>Muscomorpha</taxon>
        <taxon>Tephritoidea</taxon>
        <taxon>Tephritidae</taxon>
        <taxon>Zeugodacus</taxon>
        <taxon>Zeugodacus</taxon>
    </lineage>
</organism>
<feature type="domain" description="DUF4794" evidence="2">
    <location>
        <begin position="77"/>
        <end position="148"/>
    </location>
</feature>
<dbReference type="EMBL" id="GBXI01000557">
    <property type="protein sequence ID" value="JAD13735.1"/>
    <property type="molecule type" value="Transcribed_RNA"/>
</dbReference>
<protein>
    <recommendedName>
        <fullName evidence="2">DUF4794 domain-containing protein</fullName>
    </recommendedName>
</protein>
<reference evidence="3" key="1">
    <citation type="submission" date="2014-11" db="EMBL/GenBank/DDBJ databases">
        <authorList>
            <person name="Geib S."/>
        </authorList>
    </citation>
    <scope>NUCLEOTIDE SEQUENCE</scope>
</reference>
<feature type="region of interest" description="Disordered" evidence="1">
    <location>
        <begin position="69"/>
        <end position="211"/>
    </location>
</feature>
<gene>
    <name evidence="3" type="ORF">g.10220</name>
</gene>
<dbReference type="InterPro" id="IPR032011">
    <property type="entry name" value="DUF4794"/>
</dbReference>
<feature type="compositionally biased region" description="Acidic residues" evidence="1">
    <location>
        <begin position="189"/>
        <end position="211"/>
    </location>
</feature>
<feature type="non-terminal residue" evidence="3">
    <location>
        <position position="1"/>
    </location>
</feature>
<proteinExistence type="predicted"/>
<evidence type="ECO:0000259" key="2">
    <source>
        <dbReference type="Pfam" id="PF16042"/>
    </source>
</evidence>
<reference evidence="3" key="2">
    <citation type="journal article" date="2015" name="Gigascience">
        <title>Reconstructing a comprehensive transcriptome assembly of a white-pupal translocated strain of the pest fruit fly Bactrocera cucurbitae.</title>
        <authorList>
            <person name="Sim S.B."/>
            <person name="Calla B."/>
            <person name="Hall B."/>
            <person name="DeRego T."/>
            <person name="Geib S.M."/>
        </authorList>
    </citation>
    <scope>NUCLEOTIDE SEQUENCE</scope>
</reference>
<feature type="compositionally biased region" description="Acidic residues" evidence="1">
    <location>
        <begin position="171"/>
        <end position="181"/>
    </location>
</feature>
<feature type="compositionally biased region" description="Polar residues" evidence="1">
    <location>
        <begin position="294"/>
        <end position="304"/>
    </location>
</feature>
<feature type="region of interest" description="Disordered" evidence="1">
    <location>
        <begin position="285"/>
        <end position="304"/>
    </location>
</feature>
<evidence type="ECO:0000256" key="1">
    <source>
        <dbReference type="SAM" id="MobiDB-lite"/>
    </source>
</evidence>
<name>A0A0A1XS48_ZEUCU</name>